<gene>
    <name evidence="3" type="ORF">BVC80_8861g24</name>
</gene>
<keyword evidence="4" id="KW-1185">Reference proteome</keyword>
<keyword evidence="2" id="KW-0472">Membrane</keyword>
<keyword evidence="2" id="KW-1133">Transmembrane helix</keyword>
<dbReference type="AlphaFoldDB" id="A0A200Q5X2"/>
<sequence>MGQLLIGLYQSPDSSKGDKIHAYDLGMSVVWILLNLLFLEPRATKVMLEKMKWEKEEGTGAGDGGSTTGSKSTTIRTRVGEVTIEEVPSERQAAAEEQETERAERRGEDLEKLNQRLKKLNSLLIISTNSMMMILTKDEVDDDDR</sequence>
<feature type="transmembrane region" description="Helical" evidence="2">
    <location>
        <begin position="20"/>
        <end position="39"/>
    </location>
</feature>
<dbReference type="PANTHER" id="PTHR47652">
    <property type="entry name" value="MITOCHONDRIAL IMPORT INNER MEMBRANE TRANSLOCASE SUBUNIT TIM44"/>
    <property type="match status" value="1"/>
</dbReference>
<feature type="region of interest" description="Disordered" evidence="1">
    <location>
        <begin position="54"/>
        <end position="110"/>
    </location>
</feature>
<feature type="compositionally biased region" description="Basic and acidic residues" evidence="1">
    <location>
        <begin position="100"/>
        <end position="110"/>
    </location>
</feature>
<feature type="compositionally biased region" description="Low complexity" evidence="1">
    <location>
        <begin position="68"/>
        <end position="77"/>
    </location>
</feature>
<evidence type="ECO:0000256" key="1">
    <source>
        <dbReference type="SAM" id="MobiDB-lite"/>
    </source>
</evidence>
<dbReference type="PANTHER" id="PTHR47652:SF3">
    <property type="entry name" value="MITOCHONDRIAL IMPORT INNER MEMBRANE TRANSLOCASE SUBUNIT TIM44"/>
    <property type="match status" value="1"/>
</dbReference>
<dbReference type="InParanoid" id="A0A200Q5X2"/>
<organism evidence="3 4">
    <name type="scientific">Macleaya cordata</name>
    <name type="common">Five-seeded plume-poppy</name>
    <name type="synonym">Bocconia cordata</name>
    <dbReference type="NCBI Taxonomy" id="56857"/>
    <lineage>
        <taxon>Eukaryota</taxon>
        <taxon>Viridiplantae</taxon>
        <taxon>Streptophyta</taxon>
        <taxon>Embryophyta</taxon>
        <taxon>Tracheophyta</taxon>
        <taxon>Spermatophyta</taxon>
        <taxon>Magnoliopsida</taxon>
        <taxon>Ranunculales</taxon>
        <taxon>Papaveraceae</taxon>
        <taxon>Papaveroideae</taxon>
        <taxon>Macleaya</taxon>
    </lineage>
</organism>
<accession>A0A200Q5X2</accession>
<protein>
    <submittedName>
        <fullName evidence="3">Uncharacterized protein</fullName>
    </submittedName>
</protein>
<dbReference type="Proteomes" id="UP000195402">
    <property type="component" value="Unassembled WGS sequence"/>
</dbReference>
<reference evidence="3 4" key="1">
    <citation type="journal article" date="2017" name="Mol. Plant">
        <title>The Genome of Medicinal Plant Macleaya cordata Provides New Insights into Benzylisoquinoline Alkaloids Metabolism.</title>
        <authorList>
            <person name="Liu X."/>
            <person name="Liu Y."/>
            <person name="Huang P."/>
            <person name="Ma Y."/>
            <person name="Qing Z."/>
            <person name="Tang Q."/>
            <person name="Cao H."/>
            <person name="Cheng P."/>
            <person name="Zheng Y."/>
            <person name="Yuan Z."/>
            <person name="Zhou Y."/>
            <person name="Liu J."/>
            <person name="Tang Z."/>
            <person name="Zhuo Y."/>
            <person name="Zhang Y."/>
            <person name="Yu L."/>
            <person name="Huang J."/>
            <person name="Yang P."/>
            <person name="Peng Q."/>
            <person name="Zhang J."/>
            <person name="Jiang W."/>
            <person name="Zhang Z."/>
            <person name="Lin K."/>
            <person name="Ro D.K."/>
            <person name="Chen X."/>
            <person name="Xiong X."/>
            <person name="Shang Y."/>
            <person name="Huang S."/>
            <person name="Zeng J."/>
        </authorList>
    </citation>
    <scope>NUCLEOTIDE SEQUENCE [LARGE SCALE GENOMIC DNA]</scope>
    <source>
        <strain evidence="4">cv. BLH2017</strain>
        <tissue evidence="3">Root</tissue>
    </source>
</reference>
<comment type="caution">
    <text evidence="3">The sequence shown here is derived from an EMBL/GenBank/DDBJ whole genome shotgun (WGS) entry which is preliminary data.</text>
</comment>
<evidence type="ECO:0000256" key="2">
    <source>
        <dbReference type="SAM" id="Phobius"/>
    </source>
</evidence>
<evidence type="ECO:0000313" key="3">
    <source>
        <dbReference type="EMBL" id="OVA05834.1"/>
    </source>
</evidence>
<keyword evidence="2" id="KW-0812">Transmembrane</keyword>
<dbReference type="EMBL" id="MVGT01003000">
    <property type="protein sequence ID" value="OVA05834.1"/>
    <property type="molecule type" value="Genomic_DNA"/>
</dbReference>
<evidence type="ECO:0000313" key="4">
    <source>
        <dbReference type="Proteomes" id="UP000195402"/>
    </source>
</evidence>
<dbReference type="OrthoDB" id="1641132at2759"/>
<name>A0A200Q5X2_MACCD</name>
<proteinExistence type="predicted"/>